<reference evidence="1" key="1">
    <citation type="submission" date="2020-08" db="EMBL/GenBank/DDBJ databases">
        <title>Genome public.</title>
        <authorList>
            <person name="Liu C."/>
            <person name="Sun Q."/>
        </authorList>
    </citation>
    <scope>NUCLEOTIDE SEQUENCE</scope>
    <source>
        <strain evidence="1">NSJ-12</strain>
    </source>
</reference>
<evidence type="ECO:0000313" key="2">
    <source>
        <dbReference type="Proteomes" id="UP000655830"/>
    </source>
</evidence>
<sequence>MPMIRIRGIQMNKIKQVSSKLVEDLHHIIGCPKDYFTIECMHSTFIYEGKEVEAPTLIEVAWFDRGQEVQDEVAECMMKHFGDEAECLEVYFIPLQETAYYENGEHF</sequence>
<name>A0A926ECC0_9FIRM</name>
<protein>
    <submittedName>
        <fullName evidence="1">DUF1904 family protein</fullName>
    </submittedName>
</protein>
<comment type="caution">
    <text evidence="1">The sequence shown here is derived from an EMBL/GenBank/DDBJ whole genome shotgun (WGS) entry which is preliminary data.</text>
</comment>
<dbReference type="EMBL" id="JACRSY010000003">
    <property type="protein sequence ID" value="MBC8578366.1"/>
    <property type="molecule type" value="Genomic_DNA"/>
</dbReference>
<organism evidence="1 2">
    <name type="scientific">Zhenhengia yiwuensis</name>
    <dbReference type="NCBI Taxonomy" id="2763666"/>
    <lineage>
        <taxon>Bacteria</taxon>
        <taxon>Bacillati</taxon>
        <taxon>Bacillota</taxon>
        <taxon>Clostridia</taxon>
        <taxon>Lachnospirales</taxon>
        <taxon>Lachnospiraceae</taxon>
        <taxon>Zhenhengia</taxon>
    </lineage>
</organism>
<evidence type="ECO:0000313" key="1">
    <source>
        <dbReference type="EMBL" id="MBC8578366.1"/>
    </source>
</evidence>
<dbReference type="SUPFAM" id="SSF55331">
    <property type="entry name" value="Tautomerase/MIF"/>
    <property type="match status" value="1"/>
</dbReference>
<dbReference type="AlphaFoldDB" id="A0A926ECC0"/>
<keyword evidence="2" id="KW-1185">Reference proteome</keyword>
<accession>A0A926ECC0</accession>
<dbReference type="Gene3D" id="3.30.429.10">
    <property type="entry name" value="Macrophage Migration Inhibitory Factor"/>
    <property type="match status" value="1"/>
</dbReference>
<dbReference type="Proteomes" id="UP000655830">
    <property type="component" value="Unassembled WGS sequence"/>
</dbReference>
<proteinExistence type="predicted"/>
<dbReference type="InterPro" id="IPR015017">
    <property type="entry name" value="DUF1904"/>
</dbReference>
<dbReference type="Pfam" id="PF08921">
    <property type="entry name" value="DUF1904"/>
    <property type="match status" value="1"/>
</dbReference>
<gene>
    <name evidence="1" type="ORF">H8718_02260</name>
</gene>
<dbReference type="InterPro" id="IPR014347">
    <property type="entry name" value="Tautomerase/MIF_sf"/>
</dbReference>